<evidence type="ECO:0000313" key="3">
    <source>
        <dbReference type="EMBL" id="KAJ0222087.1"/>
    </source>
</evidence>
<gene>
    <name evidence="3" type="ORF">LSAT_V11C200066020</name>
</gene>
<feature type="compositionally biased region" description="Pro residues" evidence="1">
    <location>
        <begin position="13"/>
        <end position="27"/>
    </location>
</feature>
<name>A0A9R1WFX0_LACSA</name>
<evidence type="ECO:0000256" key="1">
    <source>
        <dbReference type="SAM" id="MobiDB-lite"/>
    </source>
</evidence>
<keyword evidence="4" id="KW-1185">Reference proteome</keyword>
<reference evidence="3 4" key="1">
    <citation type="journal article" date="2017" name="Nat. Commun.">
        <title>Genome assembly with in vitro proximity ligation data and whole-genome triplication in lettuce.</title>
        <authorList>
            <person name="Reyes-Chin-Wo S."/>
            <person name="Wang Z."/>
            <person name="Yang X."/>
            <person name="Kozik A."/>
            <person name="Arikit S."/>
            <person name="Song C."/>
            <person name="Xia L."/>
            <person name="Froenicke L."/>
            <person name="Lavelle D.O."/>
            <person name="Truco M.J."/>
            <person name="Xia R."/>
            <person name="Zhu S."/>
            <person name="Xu C."/>
            <person name="Xu H."/>
            <person name="Xu X."/>
            <person name="Cox K."/>
            <person name="Korf I."/>
            <person name="Meyers B.C."/>
            <person name="Michelmore R.W."/>
        </authorList>
    </citation>
    <scope>NUCLEOTIDE SEQUENCE [LARGE SCALE GENOMIC DNA]</scope>
    <source>
        <strain evidence="4">cv. Salinas</strain>
        <tissue evidence="3">Seedlings</tissue>
    </source>
</reference>
<accession>A0A9R1WFX0</accession>
<feature type="domain" description="DUF8039" evidence="2">
    <location>
        <begin position="246"/>
        <end position="309"/>
    </location>
</feature>
<organism evidence="3 4">
    <name type="scientific">Lactuca sativa</name>
    <name type="common">Garden lettuce</name>
    <dbReference type="NCBI Taxonomy" id="4236"/>
    <lineage>
        <taxon>Eukaryota</taxon>
        <taxon>Viridiplantae</taxon>
        <taxon>Streptophyta</taxon>
        <taxon>Embryophyta</taxon>
        <taxon>Tracheophyta</taxon>
        <taxon>Spermatophyta</taxon>
        <taxon>Magnoliopsida</taxon>
        <taxon>eudicotyledons</taxon>
        <taxon>Gunneridae</taxon>
        <taxon>Pentapetalae</taxon>
        <taxon>asterids</taxon>
        <taxon>campanulids</taxon>
        <taxon>Asterales</taxon>
        <taxon>Asteraceae</taxon>
        <taxon>Cichorioideae</taxon>
        <taxon>Cichorieae</taxon>
        <taxon>Lactucinae</taxon>
        <taxon>Lactuca</taxon>
    </lineage>
</organism>
<dbReference type="AlphaFoldDB" id="A0A9R1WFX0"/>
<dbReference type="Pfam" id="PF26133">
    <property type="entry name" value="DUF8039"/>
    <property type="match status" value="1"/>
</dbReference>
<evidence type="ECO:0000313" key="4">
    <source>
        <dbReference type="Proteomes" id="UP000235145"/>
    </source>
</evidence>
<dbReference type="PANTHER" id="PTHR33018">
    <property type="entry name" value="OS10G0338966 PROTEIN-RELATED"/>
    <property type="match status" value="1"/>
</dbReference>
<feature type="compositionally biased region" description="Low complexity" evidence="1">
    <location>
        <begin position="1"/>
        <end position="12"/>
    </location>
</feature>
<proteinExistence type="predicted"/>
<protein>
    <recommendedName>
        <fullName evidence="2">DUF8039 domain-containing protein</fullName>
    </recommendedName>
</protein>
<dbReference type="InterPro" id="IPR058352">
    <property type="entry name" value="DUF8039"/>
</dbReference>
<feature type="region of interest" description="Disordered" evidence="1">
    <location>
        <begin position="1"/>
        <end position="33"/>
    </location>
</feature>
<comment type="caution">
    <text evidence="3">The sequence shown here is derived from an EMBL/GenBank/DDBJ whole genome shotgun (WGS) entry which is preliminary data.</text>
</comment>
<dbReference type="EMBL" id="NBSK02000002">
    <property type="protein sequence ID" value="KAJ0222087.1"/>
    <property type="molecule type" value="Genomic_DNA"/>
</dbReference>
<dbReference type="Proteomes" id="UP000235145">
    <property type="component" value="Unassembled WGS sequence"/>
</dbReference>
<sequence>MTNDQPQQEVEPQPQPQQEPEPQPQPQPRKKRTATRLIDHKEPQEVDFNNIGINVGIFRMTTVKKMCFRTFNSQLRAFKKRLKKKCGNQRDPLETYSYLERNTLQSFRQRISSEEFQEISEKARASSMNNKNLARVGQLGYRGKKAEWEQEMASGQLTPQLYQIKSECSLHYVMGRRSKNQLGSNIIPPTIQPILHKLATIDQMGSQLAKLQAHVYLQHGSTNHAPDDVSLGVQQNNYGSTPTLDALDAIKMPTPYELVLSYGELYQKCVNGLVFPYGNGLIHTLPLRENHIKVMIDDIDSRYENFPRKSPGGYDRRHR</sequence>
<evidence type="ECO:0000259" key="2">
    <source>
        <dbReference type="Pfam" id="PF26133"/>
    </source>
</evidence>
<dbReference type="PANTHER" id="PTHR33018:SF37">
    <property type="entry name" value="TRANSPOSASE TNP1_EN_SPM-LIKE DOMAIN-CONTAINING PROTEIN"/>
    <property type="match status" value="1"/>
</dbReference>